<dbReference type="AlphaFoldDB" id="A0A511KNW4"/>
<dbReference type="EMBL" id="BJWK01000016">
    <property type="protein sequence ID" value="GEM11625.1"/>
    <property type="molecule type" value="Genomic_DNA"/>
</dbReference>
<feature type="compositionally biased region" description="Acidic residues" evidence="1">
    <location>
        <begin position="490"/>
        <end position="523"/>
    </location>
</feature>
<dbReference type="OrthoDB" id="10392877at2759"/>
<gene>
    <name evidence="2" type="ORF">Rt10032_c16g5642</name>
</gene>
<evidence type="ECO:0000256" key="1">
    <source>
        <dbReference type="SAM" id="MobiDB-lite"/>
    </source>
</evidence>
<feature type="compositionally biased region" description="Low complexity" evidence="1">
    <location>
        <begin position="767"/>
        <end position="780"/>
    </location>
</feature>
<evidence type="ECO:0000313" key="3">
    <source>
        <dbReference type="Proteomes" id="UP000321518"/>
    </source>
</evidence>
<dbReference type="Proteomes" id="UP000321518">
    <property type="component" value="Unassembled WGS sequence"/>
</dbReference>
<feature type="region of interest" description="Disordered" evidence="1">
    <location>
        <begin position="1"/>
        <end position="220"/>
    </location>
</feature>
<evidence type="ECO:0000313" key="2">
    <source>
        <dbReference type="EMBL" id="GEM11625.1"/>
    </source>
</evidence>
<comment type="caution">
    <text evidence="2">The sequence shown here is derived from an EMBL/GenBank/DDBJ whole genome shotgun (WGS) entry which is preliminary data.</text>
</comment>
<feature type="region of interest" description="Disordered" evidence="1">
    <location>
        <begin position="490"/>
        <end position="543"/>
    </location>
</feature>
<sequence length="894" mass="100518">MKPSLAELQRQADEARALAQEAEREAQRRREREMEEKRKSPAEAEAAAAKRKEDEGERVRAEVEAKERARLEVEEREWCRLEAEVEERPQRQAKEGRAQHEAEETARREREANTEADRIEKERLATERKEKERKAREEARKRGEAEKKARLDAELEAQTKARQEAKRREDEREEKKPLEEERKAKEAEAKAKLDAELEAQEKEREGEMRKEKLRKEEERKAVLRAQWDAQQAERERRAVAAREEEAKKVEREQHELARLAALARKRKEEEERRKEAAEEEAKQKADEEAKKEKERQAEEAMWRKEIPPLWETWDTTTYDWTVPPDSPAMSAIVRDREQVFSKQRETGTPEIQLTSRKVIAQHMATYTHSTGGRAVYAYRIRDYESFCRSVDVPPWPLSTVMIALFCLATAPRGFALSTSNNIVTALRNSTRDCVKYWQELPGFSDLSSWPKADQALMEWKNMLNPIPDEEEESAVDTPRGGFPSAAEAAFEVEEGDEDEDEEEEEDGADEEDEDGADLDEETDADTKGRPAESGKKVRRSAPEMKKFALDCTKKYPLPDMPGMPHPGQSFANLQALLKAVAVALVPTLGVTPALTNRIIACKRRKNGCPFRISTVKRADGKVVVKGNSVYAHNHGPDQRLVADPSWRPQMRNDGVAAAVAKHDKLAANKKGKKRLSDSSELPVAKHPRRESETVKSDFSKRKITVKAAPATQDEPADPVSSTSAKDASSPPAPLDAPRTEVESIQAQHDYENMEFDNSSAGEMGRTAVKAASPAAEPAHALVKADSSTPAAQLPSRPSLPPGHSPAAPSSFRPDLEAFLFAVHPSLAPLTDPLVAAGITSHRLLALFAGMERSSRHSLYEYLRIEGDMPMLDAAAVEALDEACSMAQSSQWAVR</sequence>
<proteinExistence type="predicted"/>
<name>A0A511KNW4_RHOTO</name>
<dbReference type="PANTHER" id="PTHR48134:SF2">
    <property type="entry name" value="OS04G0609100 PROTEIN"/>
    <property type="match status" value="1"/>
</dbReference>
<feature type="compositionally biased region" description="Basic and acidic residues" evidence="1">
    <location>
        <begin position="10"/>
        <end position="220"/>
    </location>
</feature>
<dbReference type="PANTHER" id="PTHR48134">
    <property type="entry name" value="GLYCOPROTEIN 96-92-RELATED-RELATED"/>
    <property type="match status" value="1"/>
</dbReference>
<protein>
    <submittedName>
        <fullName evidence="2">Smooth muscle caldesmon</fullName>
    </submittedName>
</protein>
<feature type="region of interest" description="Disordered" evidence="1">
    <location>
        <begin position="664"/>
        <end position="741"/>
    </location>
</feature>
<feature type="compositionally biased region" description="Basic and acidic residues" evidence="1">
    <location>
        <begin position="689"/>
        <end position="700"/>
    </location>
</feature>
<feature type="compositionally biased region" description="Low complexity" evidence="1">
    <location>
        <begin position="718"/>
        <end position="729"/>
    </location>
</feature>
<dbReference type="SUPFAM" id="SSF47823">
    <property type="entry name" value="lambda integrase-like, N-terminal domain"/>
    <property type="match status" value="1"/>
</dbReference>
<organism evidence="2 3">
    <name type="scientific">Rhodotorula toruloides</name>
    <name type="common">Yeast</name>
    <name type="synonym">Rhodosporidium toruloides</name>
    <dbReference type="NCBI Taxonomy" id="5286"/>
    <lineage>
        <taxon>Eukaryota</taxon>
        <taxon>Fungi</taxon>
        <taxon>Dikarya</taxon>
        <taxon>Basidiomycota</taxon>
        <taxon>Pucciniomycotina</taxon>
        <taxon>Microbotryomycetes</taxon>
        <taxon>Sporidiobolales</taxon>
        <taxon>Sporidiobolaceae</taxon>
        <taxon>Rhodotorula</taxon>
    </lineage>
</organism>
<feature type="region of interest" description="Disordered" evidence="1">
    <location>
        <begin position="764"/>
        <end position="809"/>
    </location>
</feature>
<feature type="compositionally biased region" description="Basic and acidic residues" evidence="1">
    <location>
        <begin position="524"/>
        <end position="543"/>
    </location>
</feature>
<reference evidence="2 3" key="1">
    <citation type="submission" date="2019-07" db="EMBL/GenBank/DDBJ databases">
        <title>Rhodotorula toruloides NBRC10032 genome sequencing.</title>
        <authorList>
            <person name="Shida Y."/>
            <person name="Takaku H."/>
            <person name="Ogasawara W."/>
            <person name="Mori K."/>
        </authorList>
    </citation>
    <scope>NUCLEOTIDE SEQUENCE [LARGE SCALE GENOMIC DNA]</scope>
    <source>
        <strain evidence="2 3">NBRC10032</strain>
    </source>
</reference>
<feature type="region of interest" description="Disordered" evidence="1">
    <location>
        <begin position="274"/>
        <end position="294"/>
    </location>
</feature>
<accession>A0A511KNW4</accession>